<evidence type="ECO:0000256" key="3">
    <source>
        <dbReference type="ARBA" id="ARBA00022989"/>
    </source>
</evidence>
<feature type="transmembrane region" description="Helical" evidence="5">
    <location>
        <begin position="409"/>
        <end position="429"/>
    </location>
</feature>
<feature type="transmembrane region" description="Helical" evidence="5">
    <location>
        <begin position="384"/>
        <end position="403"/>
    </location>
</feature>
<dbReference type="PIRSF" id="PIRSF006060">
    <property type="entry name" value="AA_transporter"/>
    <property type="match status" value="1"/>
</dbReference>
<feature type="transmembrane region" description="Helical" evidence="5">
    <location>
        <begin position="466"/>
        <end position="486"/>
    </location>
</feature>
<dbReference type="Pfam" id="PF13520">
    <property type="entry name" value="AA_permease_2"/>
    <property type="match status" value="1"/>
</dbReference>
<protein>
    <submittedName>
        <fullName evidence="6">Amino acid permease</fullName>
    </submittedName>
</protein>
<dbReference type="InterPro" id="IPR002293">
    <property type="entry name" value="AA/rel_permease1"/>
</dbReference>
<feature type="transmembrane region" description="Helical" evidence="5">
    <location>
        <begin position="133"/>
        <end position="160"/>
    </location>
</feature>
<dbReference type="EMBL" id="CP003181">
    <property type="protein sequence ID" value="AHJ63837.1"/>
    <property type="molecule type" value="Genomic_DNA"/>
</dbReference>
<evidence type="ECO:0000256" key="4">
    <source>
        <dbReference type="ARBA" id="ARBA00023136"/>
    </source>
</evidence>
<reference evidence="7" key="1">
    <citation type="submission" date="2012-06" db="EMBL/GenBank/DDBJ databases">
        <title>Genome analysis of multiple Granulibacter bethesdensis isolates demonstrates substantial genome diversity.</title>
        <authorList>
            <person name="Greenberg D.E."/>
            <person name="Porcella S.F."/>
            <person name="Zarember K."/>
            <person name="Zelazny A.M."/>
            <person name="Bruno D."/>
            <person name="Martens C."/>
            <person name="Barbian K.D."/>
            <person name="Jaske E."/>
            <person name="Holland S.M."/>
        </authorList>
    </citation>
    <scope>NUCLEOTIDE SEQUENCE [LARGE SCALE GENOMIC DNA]</scope>
    <source>
        <strain evidence="7">CGDNIH3</strain>
    </source>
</reference>
<feature type="transmembrane region" description="Helical" evidence="5">
    <location>
        <begin position="214"/>
        <end position="237"/>
    </location>
</feature>
<name>A0AAN0VGS4_9PROT</name>
<accession>A0AAN0VGS4</accession>
<dbReference type="KEGG" id="gbc:GbCGDNIH3_1952"/>
<dbReference type="GO" id="GO:0016020">
    <property type="term" value="C:membrane"/>
    <property type="evidence" value="ECO:0007669"/>
    <property type="project" value="UniProtKB-SubCell"/>
</dbReference>
<evidence type="ECO:0000313" key="7">
    <source>
        <dbReference type="Proteomes" id="UP000019438"/>
    </source>
</evidence>
<dbReference type="AlphaFoldDB" id="A0AAN0VGS4"/>
<feature type="transmembrane region" description="Helical" evidence="5">
    <location>
        <begin position="180"/>
        <end position="202"/>
    </location>
</feature>
<evidence type="ECO:0000256" key="1">
    <source>
        <dbReference type="ARBA" id="ARBA00004141"/>
    </source>
</evidence>
<dbReference type="Proteomes" id="UP000019438">
    <property type="component" value="Chromosome"/>
</dbReference>
<feature type="transmembrane region" description="Helical" evidence="5">
    <location>
        <begin position="285"/>
        <end position="311"/>
    </location>
</feature>
<feature type="transmembrane region" description="Helical" evidence="5">
    <location>
        <begin position="441"/>
        <end position="460"/>
    </location>
</feature>
<feature type="transmembrane region" description="Helical" evidence="5">
    <location>
        <begin position="331"/>
        <end position="355"/>
    </location>
</feature>
<dbReference type="GO" id="GO:0015171">
    <property type="term" value="F:amino acid transmembrane transporter activity"/>
    <property type="evidence" value="ECO:0007669"/>
    <property type="project" value="TreeGrafter"/>
</dbReference>
<proteinExistence type="predicted"/>
<keyword evidence="3 5" id="KW-1133">Transmembrane helix</keyword>
<dbReference type="PANTHER" id="PTHR43243:SF24">
    <property type="entry name" value="CATIONIC AMINO ACID TRANSPORT INTEGRAL MEMBRANE PROTEIN ROCE-RELATED"/>
    <property type="match status" value="1"/>
</dbReference>
<sequence length="505" mass="52796">MLPSHGAAGSSHGNSGRRQKGMADKASWLQAALRCRNIALAGGEVSFSTGKERLSRTIGLWRLAMIGVGATIGTGIFVALATAVPKAGPGTILAFVIAGLTAALTALCYAEVASTIPEAGSSYSYTYATMGEVAAFLVGACLLLEYGVAASAIAVGWAQYLNQFLGDTIGLTLPHAMTAAPGSGGYINLPALVLVMLCAGLLSRGVAESSTVNAVLVGVKLLVLLLFAGIALCAFRVQHLTPFMPLGFSGVGSAAATVFFSYVGIDTICTAAEEVKDPGRTLPRAILLCLGIVSLVYMVVAVAAIGAQPWTRFAGQEAGLAVILEQVTGSVWPSMLLCIGALVSIFSVTLVTIYGQTRILFVMSRDGLMPPVFHHVNPGRHVPLFNTWIVAAAVAALAAMFPLDMLANLTSMGTLIAFLTVSAGLIVLRRRHGDLPCCYRVPFYPWVPLLSVVCCLYLIVLLPSVTLAFFAGWIAVALVFYLTYAMHHSVLGRPVKALPLPPSPV</sequence>
<keyword evidence="4 5" id="KW-0472">Membrane</keyword>
<comment type="subcellular location">
    <subcellularLocation>
        <location evidence="1">Membrane</location>
        <topology evidence="1">Multi-pass membrane protein</topology>
    </subcellularLocation>
</comment>
<organism evidence="6 7">
    <name type="scientific">Granulibacter bethesdensis</name>
    <dbReference type="NCBI Taxonomy" id="364410"/>
    <lineage>
        <taxon>Bacteria</taxon>
        <taxon>Pseudomonadati</taxon>
        <taxon>Pseudomonadota</taxon>
        <taxon>Alphaproteobacteria</taxon>
        <taxon>Acetobacterales</taxon>
        <taxon>Acetobacteraceae</taxon>
        <taxon>Granulibacter</taxon>
    </lineage>
</organism>
<feature type="transmembrane region" description="Helical" evidence="5">
    <location>
        <begin position="90"/>
        <end position="112"/>
    </location>
</feature>
<feature type="transmembrane region" description="Helical" evidence="5">
    <location>
        <begin position="243"/>
        <end position="265"/>
    </location>
</feature>
<evidence type="ECO:0000313" key="6">
    <source>
        <dbReference type="EMBL" id="AHJ63837.1"/>
    </source>
</evidence>
<feature type="transmembrane region" description="Helical" evidence="5">
    <location>
        <begin position="60"/>
        <end position="84"/>
    </location>
</feature>
<gene>
    <name evidence="6" type="ORF">GbCGDNIH3_1952</name>
</gene>
<evidence type="ECO:0000256" key="2">
    <source>
        <dbReference type="ARBA" id="ARBA00022692"/>
    </source>
</evidence>
<keyword evidence="2 5" id="KW-0812">Transmembrane</keyword>
<dbReference type="Gene3D" id="1.20.1740.10">
    <property type="entry name" value="Amino acid/polyamine transporter I"/>
    <property type="match status" value="1"/>
</dbReference>
<evidence type="ECO:0000256" key="5">
    <source>
        <dbReference type="SAM" id="Phobius"/>
    </source>
</evidence>
<dbReference type="PANTHER" id="PTHR43243">
    <property type="entry name" value="INNER MEMBRANE TRANSPORTER YGJI-RELATED"/>
    <property type="match status" value="1"/>
</dbReference>